<dbReference type="GO" id="GO:0005886">
    <property type="term" value="C:plasma membrane"/>
    <property type="evidence" value="ECO:0007669"/>
    <property type="project" value="UniProtKB-SubCell"/>
</dbReference>
<evidence type="ECO:0000256" key="7">
    <source>
        <dbReference type="ARBA" id="ARBA00022475"/>
    </source>
</evidence>
<comment type="subcellular location">
    <subcellularLocation>
        <location evidence="2 15">Cell membrane</location>
        <topology evidence="2 15">Peripheral membrane protein</topology>
    </subcellularLocation>
</comment>
<keyword evidence="6 15" id="KW-0813">Transport</keyword>
<feature type="domain" description="ATP synthase F1 complex delta/epsilon subunit N-terminal" evidence="17">
    <location>
        <begin position="4"/>
        <end position="83"/>
    </location>
</feature>
<evidence type="ECO:0000256" key="6">
    <source>
        <dbReference type="ARBA" id="ARBA00022448"/>
    </source>
</evidence>
<proteinExistence type="inferred from homology"/>
<evidence type="ECO:0000256" key="16">
    <source>
        <dbReference type="RuleBase" id="RU003656"/>
    </source>
</evidence>
<sequence length="137" mass="14668">MKTIKVTIVSAEKELYSGTATFFAVTAITGEIGVYPGHVPTLAHLKPGQVRLELENGTKEVFWISGGILEVQPTEVIVLADSAERAADLDQAAVEKARAEAKAVLDSGKPELDIEKALIELTLAKSQLDAVNRLKSL</sequence>
<dbReference type="SUPFAM" id="SSF46604">
    <property type="entry name" value="Epsilon subunit of F1F0-ATP synthase C-terminal domain"/>
    <property type="match status" value="1"/>
</dbReference>
<evidence type="ECO:0000256" key="15">
    <source>
        <dbReference type="HAMAP-Rule" id="MF_00530"/>
    </source>
</evidence>
<dbReference type="PANTHER" id="PTHR13822:SF10">
    <property type="entry name" value="ATP SYNTHASE EPSILON CHAIN, CHLOROPLASTIC"/>
    <property type="match status" value="1"/>
</dbReference>
<dbReference type="PANTHER" id="PTHR13822">
    <property type="entry name" value="ATP SYNTHASE DELTA/EPSILON CHAIN"/>
    <property type="match status" value="1"/>
</dbReference>
<comment type="subunit">
    <text evidence="4 15 16">F-type ATPases have 2 components, CF(1) - the catalytic core - and CF(0) - the membrane proton channel. CF(1) has five subunits: alpha(3), beta(3), gamma(1), delta(1), epsilon(1). CF(0) has three main subunits: a, b and c.</text>
</comment>
<keyword evidence="12 15" id="KW-0066">ATP synthesis</keyword>
<evidence type="ECO:0000256" key="2">
    <source>
        <dbReference type="ARBA" id="ARBA00004202"/>
    </source>
</evidence>
<keyword evidence="9 15" id="KW-0406">Ion transport</keyword>
<evidence type="ECO:0000313" key="19">
    <source>
        <dbReference type="Proteomes" id="UP000244948"/>
    </source>
</evidence>
<dbReference type="InterPro" id="IPR001469">
    <property type="entry name" value="ATP_synth_F1_dsu/esu"/>
</dbReference>
<keyword evidence="8 15" id="KW-0375">Hydrogen ion transport</keyword>
<dbReference type="InterPro" id="IPR020546">
    <property type="entry name" value="ATP_synth_F1_dsu/esu_N"/>
</dbReference>
<organism evidence="18 19">
    <name type="scientific">Ignatzschineria indica</name>
    <dbReference type="NCBI Taxonomy" id="472583"/>
    <lineage>
        <taxon>Bacteria</taxon>
        <taxon>Pseudomonadati</taxon>
        <taxon>Pseudomonadota</taxon>
        <taxon>Gammaproteobacteria</taxon>
        <taxon>Cardiobacteriales</taxon>
        <taxon>Ignatzschineriaceae</taxon>
        <taxon>Ignatzschineria</taxon>
    </lineage>
</organism>
<evidence type="ECO:0000256" key="12">
    <source>
        <dbReference type="ARBA" id="ARBA00023310"/>
    </source>
</evidence>
<dbReference type="GO" id="GO:0045259">
    <property type="term" value="C:proton-transporting ATP synthase complex"/>
    <property type="evidence" value="ECO:0007669"/>
    <property type="project" value="UniProtKB-KW"/>
</dbReference>
<keyword evidence="10 15" id="KW-0472">Membrane</keyword>
<evidence type="ECO:0000259" key="17">
    <source>
        <dbReference type="Pfam" id="PF02823"/>
    </source>
</evidence>
<dbReference type="InterPro" id="IPR036771">
    <property type="entry name" value="ATPsynth_dsu/esu_N"/>
</dbReference>
<dbReference type="Proteomes" id="UP000244948">
    <property type="component" value="Unassembled WGS sequence"/>
</dbReference>
<dbReference type="NCBIfam" id="TIGR01216">
    <property type="entry name" value="ATP_synt_epsi"/>
    <property type="match status" value="1"/>
</dbReference>
<evidence type="ECO:0000256" key="13">
    <source>
        <dbReference type="ARBA" id="ARBA00030215"/>
    </source>
</evidence>
<dbReference type="SUPFAM" id="SSF51344">
    <property type="entry name" value="Epsilon subunit of F1F0-ATP synthase N-terminal domain"/>
    <property type="match status" value="1"/>
</dbReference>
<reference evidence="18 19" key="1">
    <citation type="journal article" date="2018" name="Genome Announc.">
        <title>Ignatzschineria cameli sp. nov., isolated from necrotic foot tissue of dromedaries (Camelus dromedarius) and associated maggots (Wohlfahrtia species) in Dubai.</title>
        <authorList>
            <person name="Tsang C.C."/>
            <person name="Tang J.Y."/>
            <person name="Fong J.Y."/>
            <person name="Kinne J."/>
            <person name="Lee H.H."/>
            <person name="Joseph M."/>
            <person name="Jose S."/>
            <person name="Schuster R.K."/>
            <person name="Tang Y."/>
            <person name="Sivakumar S."/>
            <person name="Chen J.H."/>
            <person name="Teng J.L."/>
            <person name="Lau S.K."/>
            <person name="Wernery U."/>
            <person name="Woo P.C."/>
        </authorList>
    </citation>
    <scope>NUCLEOTIDE SEQUENCE [LARGE SCALE GENOMIC DNA]</scope>
    <source>
        <strain evidence="18 19">KCTC 22643</strain>
    </source>
</reference>
<dbReference type="EMBL" id="QEWR01000004">
    <property type="protein sequence ID" value="PWD82548.1"/>
    <property type="molecule type" value="Genomic_DNA"/>
</dbReference>
<dbReference type="HAMAP" id="MF_00530">
    <property type="entry name" value="ATP_synth_epsil_bac"/>
    <property type="match status" value="1"/>
</dbReference>
<dbReference type="Pfam" id="PF02823">
    <property type="entry name" value="ATP-synt_DE_N"/>
    <property type="match status" value="1"/>
</dbReference>
<dbReference type="GO" id="GO:0005524">
    <property type="term" value="F:ATP binding"/>
    <property type="evidence" value="ECO:0007669"/>
    <property type="project" value="UniProtKB-UniRule"/>
</dbReference>
<evidence type="ECO:0000256" key="3">
    <source>
        <dbReference type="ARBA" id="ARBA00005712"/>
    </source>
</evidence>
<evidence type="ECO:0000256" key="10">
    <source>
        <dbReference type="ARBA" id="ARBA00023136"/>
    </source>
</evidence>
<keyword evidence="7 15" id="KW-1003">Cell membrane</keyword>
<name>A0A2U2AIP6_9GAMM</name>
<gene>
    <name evidence="15" type="primary">atpC</name>
    <name evidence="18" type="ORF">DC082_07915</name>
</gene>
<dbReference type="NCBIfam" id="NF001847">
    <property type="entry name" value="PRK00571.1-4"/>
    <property type="match status" value="1"/>
</dbReference>
<evidence type="ECO:0000256" key="5">
    <source>
        <dbReference type="ARBA" id="ARBA00014480"/>
    </source>
</evidence>
<evidence type="ECO:0000313" key="18">
    <source>
        <dbReference type="EMBL" id="PWD82548.1"/>
    </source>
</evidence>
<dbReference type="Gene3D" id="2.60.15.10">
    <property type="entry name" value="F0F1 ATP synthase delta/epsilon subunit, N-terminal"/>
    <property type="match status" value="1"/>
</dbReference>
<protein>
    <recommendedName>
        <fullName evidence="5 15">ATP synthase epsilon chain</fullName>
    </recommendedName>
    <alternativeName>
        <fullName evidence="14 15">ATP synthase F1 sector epsilon subunit</fullName>
    </alternativeName>
    <alternativeName>
        <fullName evidence="13 15">F-ATPase epsilon subunit</fullName>
    </alternativeName>
</protein>
<comment type="function">
    <text evidence="1 15">Produces ATP from ADP in the presence of a proton gradient across the membrane.</text>
</comment>
<comment type="similarity">
    <text evidence="3 15 16">Belongs to the ATPase epsilon chain family.</text>
</comment>
<dbReference type="RefSeq" id="WP_109236516.1">
    <property type="nucleotide sequence ID" value="NZ_BMXZ01000003.1"/>
</dbReference>
<keyword evidence="11 15" id="KW-0139">CF(1)</keyword>
<dbReference type="GO" id="GO:0046933">
    <property type="term" value="F:proton-transporting ATP synthase activity, rotational mechanism"/>
    <property type="evidence" value="ECO:0007669"/>
    <property type="project" value="UniProtKB-UniRule"/>
</dbReference>
<evidence type="ECO:0000256" key="9">
    <source>
        <dbReference type="ARBA" id="ARBA00023065"/>
    </source>
</evidence>
<evidence type="ECO:0000256" key="4">
    <source>
        <dbReference type="ARBA" id="ARBA00011648"/>
    </source>
</evidence>
<dbReference type="AlphaFoldDB" id="A0A2U2AIP6"/>
<evidence type="ECO:0000256" key="14">
    <source>
        <dbReference type="ARBA" id="ARBA00031795"/>
    </source>
</evidence>
<keyword evidence="19" id="KW-1185">Reference proteome</keyword>
<dbReference type="FunFam" id="2.60.15.10:FF:000001">
    <property type="entry name" value="ATP synthase epsilon chain"/>
    <property type="match status" value="1"/>
</dbReference>
<comment type="caution">
    <text evidence="18">The sequence shown here is derived from an EMBL/GenBank/DDBJ whole genome shotgun (WGS) entry which is preliminary data.</text>
</comment>
<evidence type="ECO:0000256" key="11">
    <source>
        <dbReference type="ARBA" id="ARBA00023196"/>
    </source>
</evidence>
<dbReference type="CDD" id="cd12152">
    <property type="entry name" value="F1-ATPase_delta"/>
    <property type="match status" value="1"/>
</dbReference>
<dbReference type="InterPro" id="IPR036794">
    <property type="entry name" value="ATP_F1_dsu/esu_C_sf"/>
</dbReference>
<evidence type="ECO:0000256" key="1">
    <source>
        <dbReference type="ARBA" id="ARBA00003543"/>
    </source>
</evidence>
<evidence type="ECO:0000256" key="8">
    <source>
        <dbReference type="ARBA" id="ARBA00022781"/>
    </source>
</evidence>
<accession>A0A2U2AIP6</accession>